<sequence length="433" mass="49265">MICVFLQAATMYGQLELGQLSMPEDQLKHDATLHKDETIHESNLDTIDVDGSGNWLEKRIWFEQAQNAFDDILLLVNRVVDMRIQFSNEVNAVGHTIDSFYEAVYFDKEQLDDKFKEILVALEFEQKLKGDLTQEERALQNSIKQELASIDQLGKNIKLINVVDIKIDQALMQAFKTIDECRDYEAKAWATFKLIGKEIDDKKARNLYYEMQNFKENIQQKSTYLSSSLLPYLHNTLVAKIDSIIASINQSIEQLKQKGIDLSNIMKTEQANDVAQLQEREKTSNAIAVEKALEEEREREDAIAARKALALKKKQEASWSFIAYNFIAHAVTSVQEIFVRVSDFFVHSYFYITYLISNSLTKETVESKKTTDTISSTVESEHIHAAQDEAISSQAHADDKSELVQVDNVDHAENSSHVDAIVTPQAADEGIQL</sequence>
<protein>
    <submittedName>
        <fullName evidence="1">Uncharacterized protein</fullName>
    </submittedName>
</protein>
<dbReference type="OrthoDB" id="9980715at2"/>
<dbReference type="AlphaFoldDB" id="A0A345ZAU2"/>
<name>A0A345ZAU2_9BACT</name>
<reference evidence="1 2" key="1">
    <citation type="submission" date="2017-12" db="EMBL/GenBank/DDBJ databases">
        <title>Chromulinavorax destructans is a abundant pathogen of dominant heterotrophic picoflagllates.</title>
        <authorList>
            <person name="Deeg C.M."/>
            <person name="Zimmer M."/>
            <person name="Suttle C.A."/>
        </authorList>
    </citation>
    <scope>NUCLEOTIDE SEQUENCE [LARGE SCALE GENOMIC DNA]</scope>
    <source>
        <strain evidence="1 2">SeV1</strain>
    </source>
</reference>
<gene>
    <name evidence="1" type="ORF">C0J27_01445</name>
</gene>
<evidence type="ECO:0000313" key="2">
    <source>
        <dbReference type="Proteomes" id="UP000254834"/>
    </source>
</evidence>
<dbReference type="Proteomes" id="UP000254834">
    <property type="component" value="Chromosome"/>
</dbReference>
<accession>A0A345ZAU2</accession>
<organism evidence="1 2">
    <name type="scientific">Candidatus Chromulinivorax destructor</name>
    <dbReference type="NCBI Taxonomy" id="2066483"/>
    <lineage>
        <taxon>Bacteria</taxon>
        <taxon>Candidatus Babelota</taxon>
        <taxon>Candidatus Babeliae</taxon>
        <taxon>Candidatus Babeliales</taxon>
        <taxon>Candidatus Chromulinivoraceae</taxon>
        <taxon>Candidatus Chromulinivorax</taxon>
    </lineage>
</organism>
<proteinExistence type="predicted"/>
<evidence type="ECO:0000313" key="1">
    <source>
        <dbReference type="EMBL" id="AXK60409.1"/>
    </source>
</evidence>
<keyword evidence="2" id="KW-1185">Reference proteome</keyword>
<dbReference type="KEGG" id="cdes:C0J27_01445"/>
<dbReference type="EMBL" id="CP025544">
    <property type="protein sequence ID" value="AXK60409.1"/>
    <property type="molecule type" value="Genomic_DNA"/>
</dbReference>